<dbReference type="RefSeq" id="WP_185275828.1">
    <property type="nucleotide sequence ID" value="NZ_CP043641.1"/>
</dbReference>
<gene>
    <name evidence="3" type="ORF">F1C12_15575</name>
</gene>
<dbReference type="Gene3D" id="3.30.70.2530">
    <property type="match status" value="1"/>
</dbReference>
<dbReference type="PANTHER" id="PTHR43762">
    <property type="entry name" value="L-GULONOLACTONE OXIDASE"/>
    <property type="match status" value="1"/>
</dbReference>
<protein>
    <submittedName>
        <fullName evidence="3">FAD-binding protein</fullName>
    </submittedName>
</protein>
<dbReference type="Gene3D" id="3.30.70.2520">
    <property type="match status" value="1"/>
</dbReference>
<dbReference type="GO" id="GO:0080049">
    <property type="term" value="F:L-gulono-1,4-lactone dehydrogenase activity"/>
    <property type="evidence" value="ECO:0007669"/>
    <property type="project" value="TreeGrafter"/>
</dbReference>
<dbReference type="InterPro" id="IPR006094">
    <property type="entry name" value="Oxid_FAD_bind_N"/>
</dbReference>
<evidence type="ECO:0000256" key="1">
    <source>
        <dbReference type="ARBA" id="ARBA00023002"/>
    </source>
</evidence>
<name>A0A7G6YD27_9MICO</name>
<reference evidence="4" key="1">
    <citation type="submission" date="2019-09" db="EMBL/GenBank/DDBJ databases">
        <title>Antimicrobial potential of Antarctic Bacteria.</title>
        <authorList>
            <person name="Benaud N."/>
            <person name="Edwards R.J."/>
            <person name="Ferrari B.C."/>
        </authorList>
    </citation>
    <scope>NUCLEOTIDE SEQUENCE [LARGE SCALE GENOMIC DNA]</scope>
    <source>
        <strain evidence="4">INR9</strain>
    </source>
</reference>
<dbReference type="InterPro" id="IPR010031">
    <property type="entry name" value="FAD_lactone_oxidase-like"/>
</dbReference>
<dbReference type="InterPro" id="IPR007173">
    <property type="entry name" value="ALO_C"/>
</dbReference>
<dbReference type="EMBL" id="CP043641">
    <property type="protein sequence ID" value="QNE36392.1"/>
    <property type="molecule type" value="Genomic_DNA"/>
</dbReference>
<dbReference type="Pfam" id="PF04030">
    <property type="entry name" value="ALO"/>
    <property type="match status" value="1"/>
</dbReference>
<evidence type="ECO:0000313" key="4">
    <source>
        <dbReference type="Proteomes" id="UP000515511"/>
    </source>
</evidence>
<dbReference type="InterPro" id="IPR016171">
    <property type="entry name" value="Vanillyl_alc_oxidase_C-sub2"/>
</dbReference>
<organism evidence="3 4">
    <name type="scientific">Leifsonia shinshuensis</name>
    <dbReference type="NCBI Taxonomy" id="150026"/>
    <lineage>
        <taxon>Bacteria</taxon>
        <taxon>Bacillati</taxon>
        <taxon>Actinomycetota</taxon>
        <taxon>Actinomycetes</taxon>
        <taxon>Micrococcales</taxon>
        <taxon>Microbacteriaceae</taxon>
        <taxon>Leifsonia</taxon>
    </lineage>
</organism>
<dbReference type="InterPro" id="IPR016167">
    <property type="entry name" value="FAD-bd_PCMH_sub1"/>
</dbReference>
<dbReference type="AlphaFoldDB" id="A0A7G6YD27"/>
<proteinExistence type="predicted"/>
<dbReference type="Pfam" id="PF01565">
    <property type="entry name" value="FAD_binding_4"/>
    <property type="match status" value="1"/>
</dbReference>
<dbReference type="InterPro" id="IPR036318">
    <property type="entry name" value="FAD-bd_PCMH-like_sf"/>
</dbReference>
<dbReference type="Gene3D" id="3.30.43.10">
    <property type="entry name" value="Uridine Diphospho-n-acetylenolpyruvylglucosamine Reductase, domain 2"/>
    <property type="match status" value="1"/>
</dbReference>
<sequence length="424" mass="45795">MTARQTGAGRTGAATDRDNWAGTYTFTAPRIEHPETVEEVARLVRESEHVHALGTRHSFTDLPDTAGTLIQTDRLRTAPTLDETARRVNVGAGTRYGVLAEWLHARGWALHNMGSLPHISIAGATATGTHGSGDRLGILSTAVSGLEFVASDGSVERVGRGDTDFDGLVVGIGAFGVVTSVTLDVEPTYDVRQDVYTGLTWDALLDDPGEIFGAAYSVSVFAKWAAETTESVLLKSRIGVDGPSPDRIAGARIEEAGAVVPASATQRGGVPGPWSLRLPHFRLDATPSIGEELQAEYFVPREKAAAALRAVREFADRIDPVLGMTELRTTAADSLWLSGSSERDTFAIAFTFLRRPAEVYALLPDLEAALRPFGARPHWGKAHTFDAARIAEVWPLAQRARELFDRLDPRGAFVNDHLRRLGVR</sequence>
<dbReference type="InterPro" id="IPR016169">
    <property type="entry name" value="FAD-bd_PCMH_sub2"/>
</dbReference>
<dbReference type="PIRSF" id="PIRSF000136">
    <property type="entry name" value="LGO_GLO"/>
    <property type="match status" value="1"/>
</dbReference>
<dbReference type="Gene3D" id="3.30.465.10">
    <property type="match status" value="1"/>
</dbReference>
<dbReference type="SUPFAM" id="SSF56176">
    <property type="entry name" value="FAD-binding/transporter-associated domain-like"/>
    <property type="match status" value="1"/>
</dbReference>
<dbReference type="PANTHER" id="PTHR43762:SF1">
    <property type="entry name" value="D-ARABINONO-1,4-LACTONE OXIDASE"/>
    <property type="match status" value="1"/>
</dbReference>
<dbReference type="PROSITE" id="PS51387">
    <property type="entry name" value="FAD_PCMH"/>
    <property type="match status" value="1"/>
</dbReference>
<accession>A0A7G6YD27</accession>
<evidence type="ECO:0000313" key="3">
    <source>
        <dbReference type="EMBL" id="QNE36392.1"/>
    </source>
</evidence>
<evidence type="ECO:0000259" key="2">
    <source>
        <dbReference type="PROSITE" id="PS51387"/>
    </source>
</evidence>
<dbReference type="GO" id="GO:0071949">
    <property type="term" value="F:FAD binding"/>
    <property type="evidence" value="ECO:0007669"/>
    <property type="project" value="InterPro"/>
</dbReference>
<dbReference type="GO" id="GO:0016020">
    <property type="term" value="C:membrane"/>
    <property type="evidence" value="ECO:0007669"/>
    <property type="project" value="InterPro"/>
</dbReference>
<keyword evidence="1" id="KW-0560">Oxidoreductase</keyword>
<dbReference type="InterPro" id="IPR016166">
    <property type="entry name" value="FAD-bd_PCMH"/>
</dbReference>
<dbReference type="Gene3D" id="1.10.45.10">
    <property type="entry name" value="Vanillyl-alcohol Oxidase, Chain A, domain 4"/>
    <property type="match status" value="1"/>
</dbReference>
<dbReference type="KEGG" id="lse:F1C12_15575"/>
<dbReference type="GO" id="GO:0003885">
    <property type="term" value="F:D-arabinono-1,4-lactone oxidase activity"/>
    <property type="evidence" value="ECO:0007669"/>
    <property type="project" value="InterPro"/>
</dbReference>
<feature type="domain" description="FAD-binding PCMH-type" evidence="2">
    <location>
        <begin position="24"/>
        <end position="188"/>
    </location>
</feature>
<dbReference type="Proteomes" id="UP000515511">
    <property type="component" value="Chromosome"/>
</dbReference>